<dbReference type="Pfam" id="PF08529">
    <property type="entry name" value="NusA_N"/>
    <property type="match status" value="1"/>
</dbReference>
<sequence length="500" mass="55730">MDNIGKAEILQIVDAVSRERGVSKAKLIEAMEQAVQIAGRKKYGLEQNISAQIDQNTGKISLFRVRTVVDKVENTFQEISLEDARLIRPEAENGEEILEPLPPIDLGRVAAQTAKQVIVQKVGEIERESQYEDYKGRKGDILNGTVKRVEFGNIIVDVGRAEALLKKTQQIRGEMFKVGDRVKAYVQDVKREPKGPQIFLSRTDDEFLRKLFEMEVPEVYDNIIEIKSIAREPGSKAKVAVFATDVSVDPVGSCVGVRGSRVKAITNELSGEKIDVISWDKNVAQFVINAMTPATISKIVFDEDKGRVEAIVPDDQLSLAIGRRGQNVRLASKMTGWTIDVMTEEQESKRRGEEFANTTELFVNNLGVDEVTAQLLSAEGYTSLEQIAYADNAALTSIEGFSNKELVEELQNRAITYFEEKNEEIIEGLEKLGVEQELLDTLDLPPEYILKLAEFGVKTIEDLGEVTVSEFRQIVPANIVSSEEIETLISFAKKQSEADE</sequence>
<dbReference type="Pfam" id="PF14520">
    <property type="entry name" value="HHH_5"/>
    <property type="match status" value="1"/>
</dbReference>
<dbReference type="CDD" id="cd22529">
    <property type="entry name" value="KH-II_NusA_rpt2"/>
    <property type="match status" value="1"/>
</dbReference>
<gene>
    <name evidence="7" type="primary">nusA</name>
    <name evidence="9" type="ORF">Megvenef_01325</name>
</gene>
<dbReference type="SMART" id="SM00322">
    <property type="entry name" value="KH"/>
    <property type="match status" value="2"/>
</dbReference>
<dbReference type="SUPFAM" id="SSF69705">
    <property type="entry name" value="Transcription factor NusA, N-terminal domain"/>
    <property type="match status" value="1"/>
</dbReference>
<dbReference type="Gene3D" id="3.30.1480.10">
    <property type="entry name" value="NusA, N-terminal domain"/>
    <property type="match status" value="1"/>
</dbReference>
<evidence type="ECO:0000256" key="7">
    <source>
        <dbReference type="HAMAP-Rule" id="MF_00945"/>
    </source>
</evidence>
<comment type="subunit">
    <text evidence="7">Monomer. Binds directly to the core enzyme of the DNA-dependent RNA polymerase and to nascent RNA.</text>
</comment>
<dbReference type="InterPro" id="IPR012340">
    <property type="entry name" value="NA-bd_OB-fold"/>
</dbReference>
<dbReference type="CDD" id="cd02134">
    <property type="entry name" value="KH-II_NusA_rpt1"/>
    <property type="match status" value="1"/>
</dbReference>
<dbReference type="Pfam" id="PF13184">
    <property type="entry name" value="KH_NusA_1st"/>
    <property type="match status" value="1"/>
</dbReference>
<dbReference type="InterPro" id="IPR009019">
    <property type="entry name" value="KH_sf_prok-type"/>
</dbReference>
<dbReference type="Proteomes" id="UP001291687">
    <property type="component" value="Unassembled WGS sequence"/>
</dbReference>
<dbReference type="InterPro" id="IPR010995">
    <property type="entry name" value="DNA_repair_Rad51/TF_NusA_a-hlx"/>
</dbReference>
<evidence type="ECO:0000256" key="6">
    <source>
        <dbReference type="ARBA" id="ARBA00023163"/>
    </source>
</evidence>
<dbReference type="NCBIfam" id="TIGR01953">
    <property type="entry name" value="NusA"/>
    <property type="match status" value="1"/>
</dbReference>
<dbReference type="InterPro" id="IPR015946">
    <property type="entry name" value="KH_dom-like_a/b"/>
</dbReference>
<dbReference type="EMBL" id="JARJFB010000119">
    <property type="protein sequence ID" value="MEA0971349.1"/>
    <property type="molecule type" value="Genomic_DNA"/>
</dbReference>
<comment type="function">
    <text evidence="7">Participates in both transcription termination and antitermination.</text>
</comment>
<dbReference type="RefSeq" id="WP_322777251.1">
    <property type="nucleotide sequence ID" value="NZ_JARJFB010000119.1"/>
</dbReference>
<comment type="caution">
    <text evidence="9">The sequence shown here is derived from an EMBL/GenBank/DDBJ whole genome shotgun (WGS) entry which is preliminary data.</text>
</comment>
<protein>
    <recommendedName>
        <fullName evidence="7">Transcription termination/antitermination protein NusA</fullName>
    </recommendedName>
</protein>
<dbReference type="Pfam" id="PF00575">
    <property type="entry name" value="S1"/>
    <property type="match status" value="1"/>
</dbReference>
<dbReference type="CDD" id="cd04455">
    <property type="entry name" value="S1_NusA"/>
    <property type="match status" value="1"/>
</dbReference>
<dbReference type="PROSITE" id="PS50084">
    <property type="entry name" value="KH_TYPE_1"/>
    <property type="match status" value="1"/>
</dbReference>
<keyword evidence="2 7" id="KW-0963">Cytoplasm</keyword>
<dbReference type="InterPro" id="IPR030842">
    <property type="entry name" value="TF_NusA_bacterial"/>
</dbReference>
<keyword evidence="5 7" id="KW-0805">Transcription regulation</keyword>
<evidence type="ECO:0000256" key="4">
    <source>
        <dbReference type="ARBA" id="ARBA00022884"/>
    </source>
</evidence>
<evidence type="ECO:0000256" key="5">
    <source>
        <dbReference type="ARBA" id="ARBA00023015"/>
    </source>
</evidence>
<dbReference type="SUPFAM" id="SSF50249">
    <property type="entry name" value="Nucleic acid-binding proteins"/>
    <property type="match status" value="1"/>
</dbReference>
<keyword evidence="6 7" id="KW-0804">Transcription</keyword>
<dbReference type="PROSITE" id="PS50126">
    <property type="entry name" value="S1"/>
    <property type="match status" value="1"/>
</dbReference>
<evidence type="ECO:0000259" key="8">
    <source>
        <dbReference type="PROSITE" id="PS50126"/>
    </source>
</evidence>
<evidence type="ECO:0000313" key="9">
    <source>
        <dbReference type="EMBL" id="MEA0971349.1"/>
    </source>
</evidence>
<dbReference type="SMART" id="SM00316">
    <property type="entry name" value="S1"/>
    <property type="match status" value="1"/>
</dbReference>
<evidence type="ECO:0000313" key="10">
    <source>
        <dbReference type="Proteomes" id="UP001291687"/>
    </source>
</evidence>
<reference evidence="9 10" key="1">
    <citation type="submission" date="2023-03" db="EMBL/GenBank/DDBJ databases">
        <title>Host association and intracellularity evolved multiple times independently in the Rickettsiales.</title>
        <authorList>
            <person name="Castelli M."/>
            <person name="Nardi T."/>
            <person name="Gammuto L."/>
            <person name="Bellinzona G."/>
            <person name="Sabaneyeva E."/>
            <person name="Potekhin A."/>
            <person name="Serra V."/>
            <person name="Petroni G."/>
            <person name="Sassera D."/>
        </authorList>
    </citation>
    <scope>NUCLEOTIDE SEQUENCE [LARGE SCALE GENOMIC DNA]</scope>
    <source>
        <strain evidence="9 10">Sr 2-6</strain>
    </source>
</reference>
<dbReference type="Gene3D" id="3.30.300.20">
    <property type="match status" value="2"/>
</dbReference>
<dbReference type="PANTHER" id="PTHR22648:SF0">
    <property type="entry name" value="TRANSCRIPTION TERMINATION_ANTITERMINATION PROTEIN NUSA"/>
    <property type="match status" value="1"/>
</dbReference>
<dbReference type="SUPFAM" id="SSF54814">
    <property type="entry name" value="Prokaryotic type KH domain (KH-domain type II)"/>
    <property type="match status" value="2"/>
</dbReference>
<dbReference type="InterPro" id="IPR036555">
    <property type="entry name" value="NusA_N_sf"/>
</dbReference>
<dbReference type="Pfam" id="PF26594">
    <property type="entry name" value="KH_NusA_2nd"/>
    <property type="match status" value="1"/>
</dbReference>
<dbReference type="InterPro" id="IPR058582">
    <property type="entry name" value="KH_NusA_2nd"/>
</dbReference>
<dbReference type="SUPFAM" id="SSF47794">
    <property type="entry name" value="Rad51 N-terminal domain-like"/>
    <property type="match status" value="2"/>
</dbReference>
<dbReference type="PANTHER" id="PTHR22648">
    <property type="entry name" value="TRANSCRIPTION TERMINATION FACTOR NUSA"/>
    <property type="match status" value="1"/>
</dbReference>
<keyword evidence="3 7" id="KW-0889">Transcription antitermination</keyword>
<keyword evidence="10" id="KW-1185">Reference proteome</keyword>
<comment type="subcellular location">
    <subcellularLocation>
        <location evidence="7">Cytoplasm</location>
    </subcellularLocation>
</comment>
<dbReference type="InterPro" id="IPR013735">
    <property type="entry name" value="TF_NusA_N"/>
</dbReference>
<organism evidence="9 10">
    <name type="scientific">Candidatus Megaera venefica</name>
    <dbReference type="NCBI Taxonomy" id="2055910"/>
    <lineage>
        <taxon>Bacteria</taxon>
        <taxon>Pseudomonadati</taxon>
        <taxon>Pseudomonadota</taxon>
        <taxon>Alphaproteobacteria</taxon>
        <taxon>Rickettsiales</taxon>
        <taxon>Rickettsiaceae</taxon>
        <taxon>Candidatus Megaera</taxon>
    </lineage>
</organism>
<evidence type="ECO:0000256" key="3">
    <source>
        <dbReference type="ARBA" id="ARBA00022814"/>
    </source>
</evidence>
<accession>A0ABU5NDW4</accession>
<dbReference type="InterPro" id="IPR004087">
    <property type="entry name" value="KH_dom"/>
</dbReference>
<feature type="domain" description="S1 motif" evidence="8">
    <location>
        <begin position="139"/>
        <end position="203"/>
    </location>
</feature>
<dbReference type="Gene3D" id="1.10.150.20">
    <property type="entry name" value="5' to 3' exonuclease, C-terminal subdomain"/>
    <property type="match status" value="2"/>
</dbReference>
<comment type="similarity">
    <text evidence="7">Belongs to the NusA family.</text>
</comment>
<proteinExistence type="inferred from homology"/>
<dbReference type="InterPro" id="IPR003029">
    <property type="entry name" value="S1_domain"/>
</dbReference>
<dbReference type="HAMAP" id="MF_00945_B">
    <property type="entry name" value="NusA_B"/>
    <property type="match status" value="1"/>
</dbReference>
<dbReference type="InterPro" id="IPR010213">
    <property type="entry name" value="TF_NusA"/>
</dbReference>
<keyword evidence="4 7" id="KW-0694">RNA-binding</keyword>
<dbReference type="InterPro" id="IPR025249">
    <property type="entry name" value="TF_NusA_KH_1st"/>
</dbReference>
<evidence type="ECO:0000256" key="1">
    <source>
        <dbReference type="ARBA" id="ARBA00022472"/>
    </source>
</evidence>
<dbReference type="Gene3D" id="2.40.50.140">
    <property type="entry name" value="Nucleic acid-binding proteins"/>
    <property type="match status" value="1"/>
</dbReference>
<evidence type="ECO:0000256" key="2">
    <source>
        <dbReference type="ARBA" id="ARBA00022490"/>
    </source>
</evidence>
<name>A0ABU5NDW4_9RICK</name>
<keyword evidence="1 7" id="KW-0806">Transcription termination</keyword>